<dbReference type="RefSeq" id="XP_022402613.1">
    <property type="nucleotide sequence ID" value="XM_022544370.1"/>
</dbReference>
<dbReference type="Gene3D" id="3.50.50.60">
    <property type="entry name" value="FAD/NAD(P)-binding domain"/>
    <property type="match status" value="1"/>
</dbReference>
<protein>
    <submittedName>
        <fullName evidence="2">Uncharacterized protein</fullName>
    </submittedName>
</protein>
<name>A0A1L9VPS8_ASPGL</name>
<dbReference type="STRING" id="1160497.A0A1L9VPS8"/>
<dbReference type="GO" id="GO:0050151">
    <property type="term" value="F:oleate hydratase activity"/>
    <property type="evidence" value="ECO:0007669"/>
    <property type="project" value="InterPro"/>
</dbReference>
<sequence>MASGTGSTSIRPGNWLLVGYWLIVELGVVPGAMGPGCCSQPIVGSRHALKGDYLETGLVFPMKHPLFGVMFQEESNCHFQNIHLCKEFFGEGFFKTTFWIVWSTTFGFQPCHSVAEFRRCLHRFYNDFDELKHCSILDRTRFNHHESIVVPITHVLQHEGVGFRFHTKVTDIVTDPTYDHRHVSTIRYIENGPEKIIEVGQNDIVIVSLGSVMSGSTRILRRWNQWAQKTTSTRTGYYGWNWRQKMPNSEFGNAYNFCMRMSESRLESFTVTLRNPTFFNRFIDLTDDEPYTGALVTLKDSNWLFSLSIPHQPLFPNQPEHVQVF</sequence>
<dbReference type="Pfam" id="PF06100">
    <property type="entry name" value="MCRA"/>
    <property type="match status" value="1"/>
</dbReference>
<evidence type="ECO:0000313" key="3">
    <source>
        <dbReference type="Proteomes" id="UP000184300"/>
    </source>
</evidence>
<keyword evidence="3" id="KW-1185">Reference proteome</keyword>
<accession>A0A1L9VPS8</accession>
<dbReference type="InterPro" id="IPR036188">
    <property type="entry name" value="FAD/NAD-bd_sf"/>
</dbReference>
<organism evidence="2 3">
    <name type="scientific">Aspergillus glaucus CBS 516.65</name>
    <dbReference type="NCBI Taxonomy" id="1160497"/>
    <lineage>
        <taxon>Eukaryota</taxon>
        <taxon>Fungi</taxon>
        <taxon>Dikarya</taxon>
        <taxon>Ascomycota</taxon>
        <taxon>Pezizomycotina</taxon>
        <taxon>Eurotiomycetes</taxon>
        <taxon>Eurotiomycetidae</taxon>
        <taxon>Eurotiales</taxon>
        <taxon>Aspergillaceae</taxon>
        <taxon>Aspergillus</taxon>
        <taxon>Aspergillus subgen. Aspergillus</taxon>
    </lineage>
</organism>
<proteinExistence type="predicted"/>
<dbReference type="GeneID" id="34460631"/>
<dbReference type="SUPFAM" id="SSF51905">
    <property type="entry name" value="FAD/NAD(P)-binding domain"/>
    <property type="match status" value="1"/>
</dbReference>
<dbReference type="PANTHER" id="PTHR37417:SF2">
    <property type="entry name" value="67 KDA MYOSIN-CROSS-REACTIVE ANTIGEN FAMILY PROTEIN (AFU_ORTHOLOGUE AFUA_5G09970)"/>
    <property type="match status" value="1"/>
</dbReference>
<evidence type="ECO:0000313" key="2">
    <source>
        <dbReference type="EMBL" id="OJJ85919.1"/>
    </source>
</evidence>
<dbReference type="AlphaFoldDB" id="A0A1L9VPS8"/>
<dbReference type="Proteomes" id="UP000184300">
    <property type="component" value="Unassembled WGS sequence"/>
</dbReference>
<reference evidence="3" key="1">
    <citation type="journal article" date="2017" name="Genome Biol.">
        <title>Comparative genomics reveals high biological diversity and specific adaptations in the industrially and medically important fungal genus Aspergillus.</title>
        <authorList>
            <person name="de Vries R.P."/>
            <person name="Riley R."/>
            <person name="Wiebenga A."/>
            <person name="Aguilar-Osorio G."/>
            <person name="Amillis S."/>
            <person name="Uchima C.A."/>
            <person name="Anderluh G."/>
            <person name="Asadollahi M."/>
            <person name="Askin M."/>
            <person name="Barry K."/>
            <person name="Battaglia E."/>
            <person name="Bayram O."/>
            <person name="Benocci T."/>
            <person name="Braus-Stromeyer S.A."/>
            <person name="Caldana C."/>
            <person name="Canovas D."/>
            <person name="Cerqueira G.C."/>
            <person name="Chen F."/>
            <person name="Chen W."/>
            <person name="Choi C."/>
            <person name="Clum A."/>
            <person name="Dos Santos R.A."/>
            <person name="Damasio A.R."/>
            <person name="Diallinas G."/>
            <person name="Emri T."/>
            <person name="Fekete E."/>
            <person name="Flipphi M."/>
            <person name="Freyberg S."/>
            <person name="Gallo A."/>
            <person name="Gournas C."/>
            <person name="Habgood R."/>
            <person name="Hainaut M."/>
            <person name="Harispe M.L."/>
            <person name="Henrissat B."/>
            <person name="Hilden K.S."/>
            <person name="Hope R."/>
            <person name="Hossain A."/>
            <person name="Karabika E."/>
            <person name="Karaffa L."/>
            <person name="Karanyi Z."/>
            <person name="Krasevec N."/>
            <person name="Kuo A."/>
            <person name="Kusch H."/>
            <person name="LaButti K."/>
            <person name="Lagendijk E.L."/>
            <person name="Lapidus A."/>
            <person name="Levasseur A."/>
            <person name="Lindquist E."/>
            <person name="Lipzen A."/>
            <person name="Logrieco A.F."/>
            <person name="MacCabe A."/>
            <person name="Maekelae M.R."/>
            <person name="Malavazi I."/>
            <person name="Melin P."/>
            <person name="Meyer V."/>
            <person name="Mielnichuk N."/>
            <person name="Miskei M."/>
            <person name="Molnar A.P."/>
            <person name="Mule G."/>
            <person name="Ngan C.Y."/>
            <person name="Orejas M."/>
            <person name="Orosz E."/>
            <person name="Ouedraogo J.P."/>
            <person name="Overkamp K.M."/>
            <person name="Park H.-S."/>
            <person name="Perrone G."/>
            <person name="Piumi F."/>
            <person name="Punt P.J."/>
            <person name="Ram A.F."/>
            <person name="Ramon A."/>
            <person name="Rauscher S."/>
            <person name="Record E."/>
            <person name="Riano-Pachon D.M."/>
            <person name="Robert V."/>
            <person name="Roehrig J."/>
            <person name="Ruller R."/>
            <person name="Salamov A."/>
            <person name="Salih N.S."/>
            <person name="Samson R.A."/>
            <person name="Sandor E."/>
            <person name="Sanguinetti M."/>
            <person name="Schuetze T."/>
            <person name="Sepcic K."/>
            <person name="Shelest E."/>
            <person name="Sherlock G."/>
            <person name="Sophianopoulou V."/>
            <person name="Squina F.M."/>
            <person name="Sun H."/>
            <person name="Susca A."/>
            <person name="Todd R.B."/>
            <person name="Tsang A."/>
            <person name="Unkles S.E."/>
            <person name="van de Wiele N."/>
            <person name="van Rossen-Uffink D."/>
            <person name="Oliveira J.V."/>
            <person name="Vesth T.C."/>
            <person name="Visser J."/>
            <person name="Yu J.-H."/>
            <person name="Zhou M."/>
            <person name="Andersen M.R."/>
            <person name="Archer D.B."/>
            <person name="Baker S.E."/>
            <person name="Benoit I."/>
            <person name="Brakhage A.A."/>
            <person name="Braus G.H."/>
            <person name="Fischer R."/>
            <person name="Frisvad J.C."/>
            <person name="Goldman G.H."/>
            <person name="Houbraken J."/>
            <person name="Oakley B."/>
            <person name="Pocsi I."/>
            <person name="Scazzocchio C."/>
            <person name="Seiboth B."/>
            <person name="vanKuyk P.A."/>
            <person name="Wortman J."/>
            <person name="Dyer P.S."/>
            <person name="Grigoriev I.V."/>
        </authorList>
    </citation>
    <scope>NUCLEOTIDE SEQUENCE [LARGE SCALE GENOMIC DNA]</scope>
    <source>
        <strain evidence="3">CBS 516.65</strain>
    </source>
</reference>
<dbReference type="EMBL" id="KV878893">
    <property type="protein sequence ID" value="OJJ85919.1"/>
    <property type="molecule type" value="Genomic_DNA"/>
</dbReference>
<keyword evidence="1" id="KW-0732">Signal</keyword>
<dbReference type="OrthoDB" id="545169at2759"/>
<feature type="chain" id="PRO_5013154771" evidence="1">
    <location>
        <begin position="32"/>
        <end position="325"/>
    </location>
</feature>
<dbReference type="InterPro" id="IPR010354">
    <property type="entry name" value="Oleate_hydratase"/>
</dbReference>
<feature type="signal peptide" evidence="1">
    <location>
        <begin position="1"/>
        <end position="31"/>
    </location>
</feature>
<evidence type="ECO:0000256" key="1">
    <source>
        <dbReference type="SAM" id="SignalP"/>
    </source>
</evidence>
<dbReference type="PANTHER" id="PTHR37417">
    <property type="entry name" value="67 KDA MYOSIN-CROSS-REACTIVE ANTIGEN FAMILY PROTEIN (AFU_ORTHOLOGUE AFUA_5G09970)"/>
    <property type="match status" value="1"/>
</dbReference>
<gene>
    <name evidence="2" type="ORF">ASPGLDRAFT_33842</name>
</gene>
<dbReference type="VEuPathDB" id="FungiDB:ASPGLDRAFT_33842"/>
<dbReference type="GO" id="GO:0071949">
    <property type="term" value="F:FAD binding"/>
    <property type="evidence" value="ECO:0007669"/>
    <property type="project" value="InterPro"/>
</dbReference>
<dbReference type="GO" id="GO:0006631">
    <property type="term" value="P:fatty acid metabolic process"/>
    <property type="evidence" value="ECO:0007669"/>
    <property type="project" value="InterPro"/>
</dbReference>